<dbReference type="RefSeq" id="WP_144352036.1">
    <property type="nucleotide sequence ID" value="NZ_CP036259.1"/>
</dbReference>
<keyword evidence="4 7" id="KW-1133">Transmembrane helix</keyword>
<dbReference type="InterPro" id="IPR001851">
    <property type="entry name" value="ABC_transp_permease"/>
</dbReference>
<evidence type="ECO:0000256" key="5">
    <source>
        <dbReference type="ARBA" id="ARBA00023136"/>
    </source>
</evidence>
<dbReference type="AlphaFoldDB" id="A0A517DZ80"/>
<dbReference type="InterPro" id="IPR043428">
    <property type="entry name" value="LivM-like"/>
</dbReference>
<gene>
    <name evidence="8" type="ORF">SPTER_40960</name>
</gene>
<dbReference type="KEGG" id="sted:SPTER_40960"/>
<sequence length="405" mass="43928">MSLKILLTEIIGYLLFLGFVNIENPVVVIIYVCGAALAFFGLLWCRRAAWDQLKEEFRHNLGQATVIAFGLALSFPFLLAGNAYWLQVINLALLYAVMALGLNFMTGRAGLVCLGYAAFVAIGAYVVGILTLKAGLSFWPALLLAGLIASLFGILLGLPALRVKGHYLALVTIAFGLIIQELLLNMEGLTGGTNGLINIPSPSILGHDLGSPLNLGFIQFPFQANFYYLNLAILALSVWAIYKLSHSFFGLSLNAMREDQLAAQCYGLNLTLFKLLAFAAGAFFGGIVGGVYAGMINFIAPENFGFQQSTLVLSMIIFGGLDSIPGAVLGAIFLTVFPEKFRAFEDFRLLFYGIVIVACLRFMPEGVLPFKHRIFNPKSQNQEGEHGTAECQGPDNSLRRPGCGR</sequence>
<dbReference type="OrthoDB" id="9789927at2"/>
<feature type="transmembrane region" description="Helical" evidence="7">
    <location>
        <begin position="266"/>
        <end position="299"/>
    </location>
</feature>
<feature type="transmembrane region" description="Helical" evidence="7">
    <location>
        <begin position="111"/>
        <end position="132"/>
    </location>
</feature>
<feature type="transmembrane region" description="Helical" evidence="7">
    <location>
        <begin position="5"/>
        <end position="22"/>
    </location>
</feature>
<feature type="transmembrane region" description="Helical" evidence="7">
    <location>
        <begin position="349"/>
        <end position="370"/>
    </location>
</feature>
<dbReference type="Proteomes" id="UP000320776">
    <property type="component" value="Chromosome"/>
</dbReference>
<feature type="transmembrane region" description="Helical" evidence="7">
    <location>
        <begin position="57"/>
        <end position="78"/>
    </location>
</feature>
<keyword evidence="2" id="KW-1003">Cell membrane</keyword>
<accession>A0A517DZ80</accession>
<evidence type="ECO:0000256" key="2">
    <source>
        <dbReference type="ARBA" id="ARBA00022475"/>
    </source>
</evidence>
<dbReference type="PANTHER" id="PTHR30482:SF10">
    <property type="entry name" value="HIGH-AFFINITY BRANCHED-CHAIN AMINO ACID TRANSPORT PROTEIN BRAE"/>
    <property type="match status" value="1"/>
</dbReference>
<evidence type="ECO:0000256" key="3">
    <source>
        <dbReference type="ARBA" id="ARBA00022692"/>
    </source>
</evidence>
<comment type="subcellular location">
    <subcellularLocation>
        <location evidence="1">Cell membrane</location>
        <topology evidence="1">Multi-pass membrane protein</topology>
    </subcellularLocation>
</comment>
<feature type="region of interest" description="Disordered" evidence="6">
    <location>
        <begin position="379"/>
        <end position="405"/>
    </location>
</feature>
<dbReference type="PANTHER" id="PTHR30482">
    <property type="entry name" value="HIGH-AFFINITY BRANCHED-CHAIN AMINO ACID TRANSPORT SYSTEM PERMEASE"/>
    <property type="match status" value="1"/>
</dbReference>
<evidence type="ECO:0000313" key="8">
    <source>
        <dbReference type="EMBL" id="QDR82667.1"/>
    </source>
</evidence>
<feature type="transmembrane region" description="Helical" evidence="7">
    <location>
        <begin position="165"/>
        <end position="184"/>
    </location>
</feature>
<protein>
    <submittedName>
        <fullName evidence="8">Urea ABC transporter, permease protein UrtC</fullName>
    </submittedName>
</protein>
<feature type="transmembrane region" description="Helical" evidence="7">
    <location>
        <begin position="226"/>
        <end position="245"/>
    </location>
</feature>
<evidence type="ECO:0000256" key="7">
    <source>
        <dbReference type="SAM" id="Phobius"/>
    </source>
</evidence>
<feature type="transmembrane region" description="Helical" evidence="7">
    <location>
        <begin position="138"/>
        <end position="158"/>
    </location>
</feature>
<evidence type="ECO:0000256" key="1">
    <source>
        <dbReference type="ARBA" id="ARBA00004651"/>
    </source>
</evidence>
<feature type="transmembrane region" description="Helical" evidence="7">
    <location>
        <begin position="84"/>
        <end position="104"/>
    </location>
</feature>
<reference evidence="8 9" key="1">
    <citation type="submission" date="2019-02" db="EMBL/GenBank/DDBJ databases">
        <title>Closed genome of Sporomusa termitida DSM 4440.</title>
        <authorList>
            <person name="Poehlein A."/>
            <person name="Daniel R."/>
        </authorList>
    </citation>
    <scope>NUCLEOTIDE SEQUENCE [LARGE SCALE GENOMIC DNA]</scope>
    <source>
        <strain evidence="8 9">DSM 4440</strain>
    </source>
</reference>
<dbReference type="GO" id="GO:0005886">
    <property type="term" value="C:plasma membrane"/>
    <property type="evidence" value="ECO:0007669"/>
    <property type="project" value="UniProtKB-SubCell"/>
</dbReference>
<keyword evidence="3 7" id="KW-0812">Transmembrane</keyword>
<dbReference type="Pfam" id="PF02653">
    <property type="entry name" value="BPD_transp_2"/>
    <property type="match status" value="1"/>
</dbReference>
<proteinExistence type="predicted"/>
<feature type="transmembrane region" description="Helical" evidence="7">
    <location>
        <begin position="311"/>
        <end position="337"/>
    </location>
</feature>
<dbReference type="GO" id="GO:0015658">
    <property type="term" value="F:branched-chain amino acid transmembrane transporter activity"/>
    <property type="evidence" value="ECO:0007669"/>
    <property type="project" value="InterPro"/>
</dbReference>
<name>A0A517DZ80_9FIRM</name>
<feature type="transmembrane region" description="Helical" evidence="7">
    <location>
        <begin position="28"/>
        <end position="45"/>
    </location>
</feature>
<evidence type="ECO:0000256" key="4">
    <source>
        <dbReference type="ARBA" id="ARBA00022989"/>
    </source>
</evidence>
<dbReference type="EMBL" id="CP036259">
    <property type="protein sequence ID" value="QDR82667.1"/>
    <property type="molecule type" value="Genomic_DNA"/>
</dbReference>
<dbReference type="CDD" id="cd06581">
    <property type="entry name" value="TM_PBP1_LivM_like"/>
    <property type="match status" value="1"/>
</dbReference>
<keyword evidence="5 7" id="KW-0472">Membrane</keyword>
<organism evidence="8 9">
    <name type="scientific">Sporomusa termitida</name>
    <dbReference type="NCBI Taxonomy" id="2377"/>
    <lineage>
        <taxon>Bacteria</taxon>
        <taxon>Bacillati</taxon>
        <taxon>Bacillota</taxon>
        <taxon>Negativicutes</taxon>
        <taxon>Selenomonadales</taxon>
        <taxon>Sporomusaceae</taxon>
        <taxon>Sporomusa</taxon>
    </lineage>
</organism>
<evidence type="ECO:0000256" key="6">
    <source>
        <dbReference type="SAM" id="MobiDB-lite"/>
    </source>
</evidence>
<keyword evidence="9" id="KW-1185">Reference proteome</keyword>
<evidence type="ECO:0000313" key="9">
    <source>
        <dbReference type="Proteomes" id="UP000320776"/>
    </source>
</evidence>